<reference evidence="1 2" key="1">
    <citation type="submission" date="2014-11" db="EMBL/GenBank/DDBJ databases">
        <title>Comparative genomics of Methylobacterium species.</title>
        <authorList>
            <person name="Chaudhry V."/>
            <person name="Patil P.B."/>
        </authorList>
    </citation>
    <scope>NUCLEOTIDE SEQUENCE [LARGE SCALE GENOMIC DNA]</scope>
    <source>
        <strain evidence="1 2">SE3.6</strain>
    </source>
</reference>
<dbReference type="InterPro" id="IPR056919">
    <property type="entry name" value="Phage_TAC_18"/>
</dbReference>
<dbReference type="Proteomes" id="UP000036471">
    <property type="component" value="Unassembled WGS sequence"/>
</dbReference>
<dbReference type="EMBL" id="JTHG01000260">
    <property type="protein sequence ID" value="KMO15772.1"/>
    <property type="molecule type" value="Genomic_DNA"/>
</dbReference>
<dbReference type="RefSeq" id="WP_048428572.1">
    <property type="nucleotide sequence ID" value="NZ_JTHF01000129.1"/>
</dbReference>
<keyword evidence="2" id="KW-1185">Reference proteome</keyword>
<dbReference type="Pfam" id="PF23812">
    <property type="entry name" value="Phage_TAC_18"/>
    <property type="match status" value="1"/>
</dbReference>
<evidence type="ECO:0000313" key="2">
    <source>
        <dbReference type="Proteomes" id="UP000036471"/>
    </source>
</evidence>
<accession>A0ABR5GZC4</accession>
<evidence type="ECO:0000313" key="1">
    <source>
        <dbReference type="EMBL" id="KMO15772.1"/>
    </source>
</evidence>
<comment type="caution">
    <text evidence="1">The sequence shown here is derived from an EMBL/GenBank/DDBJ whole genome shotgun (WGS) entry which is preliminary data.</text>
</comment>
<name>A0ABR5GZC4_9HYPH</name>
<gene>
    <name evidence="1" type="ORF">QR79_23840</name>
</gene>
<proteinExistence type="predicted"/>
<protein>
    <submittedName>
        <fullName evidence="1">Uncharacterized protein</fullName>
    </submittedName>
</protein>
<sequence>MHFGPMHAHIARLKAEGRKLPDGYDERPGISAFNLFFWDAFWELSTERPLGFGAEGRIPGSAIEAFAGRVGMVDTDEIAFFRAVMRGMDAEYLARKPWVATVAAGGVAMNDHKGLRGLLRRNAKAPTGQPHAGLPASA</sequence>
<organism evidence="1 2">
    <name type="scientific">Methylobacterium indicum</name>
    <dbReference type="NCBI Taxonomy" id="1775910"/>
    <lineage>
        <taxon>Bacteria</taxon>
        <taxon>Pseudomonadati</taxon>
        <taxon>Pseudomonadota</taxon>
        <taxon>Alphaproteobacteria</taxon>
        <taxon>Hyphomicrobiales</taxon>
        <taxon>Methylobacteriaceae</taxon>
        <taxon>Methylobacterium</taxon>
    </lineage>
</organism>